<dbReference type="RefSeq" id="WP_011323367.1">
    <property type="nucleotide sequence ID" value="NC_007426.1"/>
</dbReference>
<dbReference type="EMBL" id="CR936259">
    <property type="protein sequence ID" value="CAI50933.1"/>
    <property type="molecule type" value="Genomic_DNA"/>
</dbReference>
<dbReference type="Gene3D" id="2.60.120.40">
    <property type="match status" value="1"/>
</dbReference>
<dbReference type="EnsemblBacteria" id="CAI50933">
    <property type="protein sequence ID" value="CAI50933"/>
    <property type="gene ID" value="NP_7034A"/>
</dbReference>
<dbReference type="EMBL" id="CR936257">
    <property type="protein sequence ID" value="CAI49746.1"/>
    <property type="molecule type" value="Genomic_DNA"/>
</dbReference>
<dbReference type="STRING" id="348780.NP_3310A"/>
<keyword evidence="2" id="KW-0614">Plasmid</keyword>
<geneLocation type="plasmid" evidence="2 3">
    <name>PL23</name>
</geneLocation>
<dbReference type="Proteomes" id="UP000002698">
    <property type="component" value="Chromosome"/>
</dbReference>
<dbReference type="GeneID" id="3703477"/>
<gene>
    <name evidence="1" type="ordered locus">NP_3310A</name>
    <name evidence="2" type="ordered locus">NP_7034A</name>
</gene>
<dbReference type="InterPro" id="IPR006311">
    <property type="entry name" value="TAT_signal"/>
</dbReference>
<dbReference type="KEGG" id="nph:NP_3310A"/>
<dbReference type="AlphaFoldDB" id="Q3ILT7"/>
<evidence type="ECO:0000313" key="2">
    <source>
        <dbReference type="EMBL" id="CAI50933.1"/>
    </source>
</evidence>
<sequence>MTDRVEELESRVEQLEQIIESQSAGPSRRSVLASLAGVAGAGALGAGVGSQRAAAQEAVGQVGTEADPVDLFANSIDAESASIGEVAGLMYSTSDQPIPDNTSTQVEWNTVEIEDSDIVDADTGNDRFVIQEDGTYYVESSILWGTGLSWGEGDRAQLSIQGDVGLFINRTPAHVGWVGEEKHMKISRVYEISEGDSIEIFVEQRTGGEVELRHFSGMTNAFQVVKLG</sequence>
<evidence type="ECO:0000313" key="3">
    <source>
        <dbReference type="Proteomes" id="UP000002698"/>
    </source>
</evidence>
<protein>
    <submittedName>
        <fullName evidence="2">Uncharacterized protein</fullName>
    </submittedName>
</protein>
<dbReference type="Proteomes" id="UP000002698">
    <property type="component" value="Plasmid PL23"/>
</dbReference>
<organism evidence="2 3">
    <name type="scientific">Natronomonas pharaonis (strain ATCC 35678 / DSM 2160 / CIP 103997 / JCM 8858 / NBRC 14720 / NCIMB 2260 / Gabara)</name>
    <name type="common">Halobacterium pharaonis</name>
    <dbReference type="NCBI Taxonomy" id="348780"/>
    <lineage>
        <taxon>Archaea</taxon>
        <taxon>Methanobacteriati</taxon>
        <taxon>Methanobacteriota</taxon>
        <taxon>Stenosarchaea group</taxon>
        <taxon>Halobacteria</taxon>
        <taxon>Halobacteriales</taxon>
        <taxon>Natronomonadaceae</taxon>
        <taxon>Natronomonas</taxon>
    </lineage>
</organism>
<accession>Q3ILT7</accession>
<evidence type="ECO:0000313" key="1">
    <source>
        <dbReference type="EMBL" id="CAI49746.1"/>
    </source>
</evidence>
<proteinExistence type="predicted"/>
<name>Q3ILT7_NATPD</name>
<keyword evidence="3" id="KW-1185">Reference proteome</keyword>
<dbReference type="KEGG" id="nph:NP_7034A"/>
<dbReference type="PROSITE" id="PS51318">
    <property type="entry name" value="TAT"/>
    <property type="match status" value="1"/>
</dbReference>
<reference evidence="2 3" key="1">
    <citation type="journal article" date="2005" name="Genome Res.">
        <title>Living with two extremes: conclusions from the genome sequence of Natronomonas pharaonis.</title>
        <authorList>
            <person name="Falb M."/>
            <person name="Pfeiffer F."/>
            <person name="Palm P."/>
            <person name="Rodewald K."/>
            <person name="Hickmann V."/>
            <person name="Tittor J."/>
            <person name="Oesterhelt D."/>
        </authorList>
    </citation>
    <scope>NUCLEOTIDE SEQUENCE [LARGE SCALE GENOMIC DNA]</scope>
    <source>
        <strain evidence="3">ATCC 35678 / DSM 2160 / CIP 103997 / JCM 8858 / NBRC 14720 / NCIMB 2260 / Gabara</strain>
        <strain evidence="2">Gabara</strain>
        <plasmid evidence="2">PL23</plasmid>
    </source>
</reference>
<dbReference type="EnsemblBacteria" id="CAI49746">
    <property type="protein sequence ID" value="CAI49746"/>
    <property type="gene ID" value="NP_3310A"/>
</dbReference>
<dbReference type="InterPro" id="IPR008983">
    <property type="entry name" value="Tumour_necrosis_fac-like_dom"/>
</dbReference>
<dbReference type="HOGENOM" id="CLU_1212629_0_0_2"/>